<protein>
    <submittedName>
        <fullName evidence="2">Uncharacterized protein</fullName>
    </submittedName>
</protein>
<evidence type="ECO:0000313" key="3">
    <source>
        <dbReference type="Proteomes" id="UP000019593"/>
    </source>
</evidence>
<evidence type="ECO:0000256" key="1">
    <source>
        <dbReference type="SAM" id="MobiDB-lite"/>
    </source>
</evidence>
<gene>
    <name evidence="2" type="ORF">roselon_01445</name>
</gene>
<dbReference type="Proteomes" id="UP000019593">
    <property type="component" value="Chromosome"/>
</dbReference>
<proteinExistence type="predicted"/>
<feature type="region of interest" description="Disordered" evidence="1">
    <location>
        <begin position="1"/>
        <end position="37"/>
    </location>
</feature>
<dbReference type="KEGG" id="red:roselon_01445"/>
<accession>W8RRU2</accession>
<dbReference type="EMBL" id="CP004372">
    <property type="protein sequence ID" value="AHM03828.1"/>
    <property type="molecule type" value="Genomic_DNA"/>
</dbReference>
<keyword evidence="3" id="KW-1185">Reference proteome</keyword>
<organism evidence="2 3">
    <name type="scientific">Roseicyclus elongatus DSM 19469</name>
    <dbReference type="NCBI Taxonomy" id="1294273"/>
    <lineage>
        <taxon>Bacteria</taxon>
        <taxon>Pseudomonadati</taxon>
        <taxon>Pseudomonadota</taxon>
        <taxon>Alphaproteobacteria</taxon>
        <taxon>Rhodobacterales</taxon>
        <taxon>Roseobacteraceae</taxon>
        <taxon>Roseicyclus</taxon>
    </lineage>
</organism>
<dbReference type="HOGENOM" id="CLU_3348154_0_0_5"/>
<dbReference type="STRING" id="1294273.roselon_01445"/>
<feature type="compositionally biased region" description="Basic residues" evidence="1">
    <location>
        <begin position="28"/>
        <end position="37"/>
    </location>
</feature>
<sequence>MRHQRAARQVGKRLVPADPPPIAPAGSHRAHRSTPPP</sequence>
<name>W8RRU2_9RHOB</name>
<dbReference type="AlphaFoldDB" id="W8RRU2"/>
<reference evidence="2 3" key="1">
    <citation type="submission" date="2013-03" db="EMBL/GenBank/DDBJ databases">
        <authorList>
            <person name="Fiebig A."/>
            <person name="Goeker M."/>
            <person name="Klenk H.-P.P."/>
        </authorList>
    </citation>
    <scope>NUCLEOTIDE SEQUENCE [LARGE SCALE GENOMIC DNA]</scope>
    <source>
        <strain evidence="3">DSM 19469</strain>
    </source>
</reference>
<evidence type="ECO:0000313" key="2">
    <source>
        <dbReference type="EMBL" id="AHM03828.1"/>
    </source>
</evidence>